<dbReference type="InterPro" id="IPR003594">
    <property type="entry name" value="HATPase_dom"/>
</dbReference>
<feature type="domain" description="PAC" evidence="26">
    <location>
        <begin position="77"/>
        <end position="130"/>
    </location>
</feature>
<evidence type="ECO:0000256" key="22">
    <source>
        <dbReference type="SAM" id="Coils"/>
    </source>
</evidence>
<keyword evidence="13" id="KW-1133">Transmembrane helix</keyword>
<sequence>MEEGYRRDIEALNDGFWDWNLLTNEVYFSESWKNMLGFSGEEISSTFKEWEERIHPKELTRVWEKLRQHLEGKTSFFRIEHQLKCKDGSYKWVLTRGKVIAYSTNGRPQRIIGILVDRSQQKEMEKRISVQQKNLDKILNATKELVLAVDQDGKIVFANQRFLKRMGYALEALIKQNVKIIHPPENKDEGMVLIREMLRGTIEACEMKLHTRKGETFPVKVKITMIEWNGSPVILGFFRDLTEMRNLKEEISQRKLLQKAVFNSMPCIGWIKDLEGRYMAISQTFEEISGYREEEIIGKKDMDFWQENLGVSHIDSDGEVHQGRQVSFERKIEKGQGSIWLEIFKTPLINDMGNVVGSTGIARDITEKKELQKQLKAAKEEAAAANLAKSQFLANVSHEIRTPLNSIIGFLELLCDSHLNAEQYEYVNEVKSASKSLLALMNTILDFSKIEAEKIILDYKKFCLIDLVEETMASFISDAQKKGIDIVSYVEWDMPQSLMGDSFRLKQVLNHLVENAVKFTDEGAVYLCVKRIGGERDRVKLKFEVMDTGKGIHEEDINKLIEPFTKGDISTSIKYEGTGLGLAITTKILEAMRSSVSVISEVGKGSNFSFVVDFDVFREQEELHELPVQKDMPIERIDKAEPEEDAKKHVKVLLVEDSITNRRMMQKTLEKNGMRCDCAENGQEALEKMKKIKYDIILMDCQMPIMDGYTATKEIRKKEKPGEHSLIIALTANALRGDREKCLKAGMDDYISKPIDINQLFNKINGYLKMEKTILEVQKQEYTDPLYRLTEEIGFEREEAREFLLDYIEETINATLSEIEAVQREQKDPSIEKYIHGLKGTSLNFGLTEVYEKSKKLEEFYHDADIENSLFFLHQIENELLVLKERFKENRIS</sequence>
<dbReference type="PROSITE" id="PS50112">
    <property type="entry name" value="PAS"/>
    <property type="match status" value="3"/>
</dbReference>
<dbReference type="PROSITE" id="PS50110">
    <property type="entry name" value="RESPONSE_REGULATORY"/>
    <property type="match status" value="1"/>
</dbReference>
<evidence type="ECO:0000313" key="29">
    <source>
        <dbReference type="Proteomes" id="UP000095743"/>
    </source>
</evidence>
<evidence type="ECO:0000256" key="21">
    <source>
        <dbReference type="PROSITE-ProRule" id="PRU00169"/>
    </source>
</evidence>
<dbReference type="Pfam" id="PF02518">
    <property type="entry name" value="HATPase_c"/>
    <property type="match status" value="1"/>
</dbReference>
<dbReference type="InterPro" id="IPR036641">
    <property type="entry name" value="HPT_dom_sf"/>
</dbReference>
<evidence type="ECO:0000259" key="23">
    <source>
        <dbReference type="PROSITE" id="PS50109"/>
    </source>
</evidence>
<dbReference type="InterPro" id="IPR008207">
    <property type="entry name" value="Sig_transdc_His_kin_Hpt_dom"/>
</dbReference>
<evidence type="ECO:0000256" key="6">
    <source>
        <dbReference type="ARBA" id="ARBA00022475"/>
    </source>
</evidence>
<keyword evidence="7 21" id="KW-0597">Phosphoprotein</keyword>
<dbReference type="PROSITE" id="PS50113">
    <property type="entry name" value="PAC"/>
    <property type="match status" value="2"/>
</dbReference>
<dbReference type="EMBL" id="CP017269">
    <property type="protein sequence ID" value="AOT71733.1"/>
    <property type="molecule type" value="Genomic_DNA"/>
</dbReference>
<dbReference type="Pfam" id="PF08448">
    <property type="entry name" value="PAS_4"/>
    <property type="match status" value="1"/>
</dbReference>
<comment type="subunit">
    <text evidence="17">At low DSF concentrations, interacts with RpfF.</text>
</comment>
<dbReference type="SUPFAM" id="SSF47226">
    <property type="entry name" value="Histidine-containing phosphotransfer domain, HPT domain"/>
    <property type="match status" value="1"/>
</dbReference>
<dbReference type="SUPFAM" id="SSF47384">
    <property type="entry name" value="Homodimeric domain of signal transducing histidine kinase"/>
    <property type="match status" value="1"/>
</dbReference>
<dbReference type="SUPFAM" id="SSF55785">
    <property type="entry name" value="PYP-like sensor domain (PAS domain)"/>
    <property type="match status" value="3"/>
</dbReference>
<evidence type="ECO:0000259" key="25">
    <source>
        <dbReference type="PROSITE" id="PS50112"/>
    </source>
</evidence>
<dbReference type="KEGG" id="gfe:Gferi_20665"/>
<feature type="domain" description="PAS" evidence="25">
    <location>
        <begin position="1"/>
        <end position="73"/>
    </location>
</feature>
<evidence type="ECO:0000313" key="28">
    <source>
        <dbReference type="EMBL" id="AOT71733.1"/>
    </source>
</evidence>
<evidence type="ECO:0000256" key="14">
    <source>
        <dbReference type="ARBA" id="ARBA00023012"/>
    </source>
</evidence>
<evidence type="ECO:0000256" key="2">
    <source>
        <dbReference type="ARBA" id="ARBA00004651"/>
    </source>
</evidence>
<organism evidence="28 29">
    <name type="scientific">Geosporobacter ferrireducens</name>
    <dbReference type="NCBI Taxonomy" id="1424294"/>
    <lineage>
        <taxon>Bacteria</taxon>
        <taxon>Bacillati</taxon>
        <taxon>Bacillota</taxon>
        <taxon>Clostridia</taxon>
        <taxon>Peptostreptococcales</taxon>
        <taxon>Thermotaleaceae</taxon>
        <taxon>Geosporobacter</taxon>
    </lineage>
</organism>
<keyword evidence="10" id="KW-0547">Nucleotide-binding</keyword>
<dbReference type="Pfam" id="PF00512">
    <property type="entry name" value="HisKA"/>
    <property type="match status" value="1"/>
</dbReference>
<dbReference type="InterPro" id="IPR035965">
    <property type="entry name" value="PAS-like_dom_sf"/>
</dbReference>
<dbReference type="PROSITE" id="PS50894">
    <property type="entry name" value="HPT"/>
    <property type="match status" value="1"/>
</dbReference>
<evidence type="ECO:0000256" key="5">
    <source>
        <dbReference type="ARBA" id="ARBA00018672"/>
    </source>
</evidence>
<dbReference type="Proteomes" id="UP000095743">
    <property type="component" value="Chromosome"/>
</dbReference>
<feature type="modified residue" description="Phosphohistidine" evidence="20">
    <location>
        <position position="836"/>
    </location>
</feature>
<dbReference type="SUPFAM" id="SSF55874">
    <property type="entry name" value="ATPase domain of HSP90 chaperone/DNA topoisomerase II/histidine kinase"/>
    <property type="match status" value="1"/>
</dbReference>
<evidence type="ECO:0000256" key="1">
    <source>
        <dbReference type="ARBA" id="ARBA00000085"/>
    </source>
</evidence>
<dbReference type="Gene3D" id="3.40.50.2300">
    <property type="match status" value="1"/>
</dbReference>
<comment type="catalytic activity">
    <reaction evidence="1">
        <text>ATP + protein L-histidine = ADP + protein N-phospho-L-histidine.</text>
        <dbReference type="EC" id="2.7.13.3"/>
    </reaction>
</comment>
<evidence type="ECO:0000259" key="24">
    <source>
        <dbReference type="PROSITE" id="PS50110"/>
    </source>
</evidence>
<dbReference type="SMART" id="SM00388">
    <property type="entry name" value="HisKA"/>
    <property type="match status" value="1"/>
</dbReference>
<feature type="domain" description="PAS" evidence="25">
    <location>
        <begin position="270"/>
        <end position="299"/>
    </location>
</feature>
<evidence type="ECO:0000256" key="18">
    <source>
        <dbReference type="ARBA" id="ARBA00068150"/>
    </source>
</evidence>
<dbReference type="InterPro" id="IPR000700">
    <property type="entry name" value="PAS-assoc_C"/>
</dbReference>
<dbReference type="InterPro" id="IPR011006">
    <property type="entry name" value="CheY-like_superfamily"/>
</dbReference>
<accession>A0A1D8GLF2</accession>
<dbReference type="EC" id="2.7.13.3" evidence="4"/>
<dbReference type="SMART" id="SM00091">
    <property type="entry name" value="PAS"/>
    <property type="match status" value="3"/>
</dbReference>
<comment type="similarity">
    <text evidence="3">In the N-terminal section; belongs to the phytochrome family.</text>
</comment>
<dbReference type="PROSITE" id="PS50109">
    <property type="entry name" value="HIS_KIN"/>
    <property type="match status" value="1"/>
</dbReference>
<evidence type="ECO:0000256" key="12">
    <source>
        <dbReference type="ARBA" id="ARBA00022840"/>
    </source>
</evidence>
<dbReference type="PRINTS" id="PR00344">
    <property type="entry name" value="BCTRLSENSOR"/>
</dbReference>
<keyword evidence="6" id="KW-1003">Cell membrane</keyword>
<evidence type="ECO:0000256" key="15">
    <source>
        <dbReference type="ARBA" id="ARBA00023136"/>
    </source>
</evidence>
<evidence type="ECO:0000256" key="9">
    <source>
        <dbReference type="ARBA" id="ARBA00022692"/>
    </source>
</evidence>
<comment type="subcellular location">
    <subcellularLocation>
        <location evidence="2">Cell membrane</location>
        <topology evidence="2">Multi-pass membrane protein</topology>
    </subcellularLocation>
</comment>
<dbReference type="PANTHER" id="PTHR45339">
    <property type="entry name" value="HYBRID SIGNAL TRANSDUCTION HISTIDINE KINASE J"/>
    <property type="match status" value="1"/>
</dbReference>
<dbReference type="FunFam" id="3.30.565.10:FF:000010">
    <property type="entry name" value="Sensor histidine kinase RcsC"/>
    <property type="match status" value="1"/>
</dbReference>
<evidence type="ECO:0000259" key="26">
    <source>
        <dbReference type="PROSITE" id="PS50113"/>
    </source>
</evidence>
<dbReference type="PANTHER" id="PTHR45339:SF1">
    <property type="entry name" value="HYBRID SIGNAL TRANSDUCTION HISTIDINE KINASE J"/>
    <property type="match status" value="1"/>
</dbReference>
<dbReference type="InterPro" id="IPR004358">
    <property type="entry name" value="Sig_transdc_His_kin-like_C"/>
</dbReference>
<feature type="domain" description="HPt" evidence="27">
    <location>
        <begin position="796"/>
        <end position="893"/>
    </location>
</feature>
<dbReference type="SMART" id="SM00387">
    <property type="entry name" value="HATPase_c"/>
    <property type="match status" value="1"/>
</dbReference>
<dbReference type="InterPro" id="IPR036097">
    <property type="entry name" value="HisK_dim/P_sf"/>
</dbReference>
<dbReference type="NCBIfam" id="TIGR00229">
    <property type="entry name" value="sensory_box"/>
    <property type="match status" value="3"/>
</dbReference>
<evidence type="ECO:0000256" key="17">
    <source>
        <dbReference type="ARBA" id="ARBA00064003"/>
    </source>
</evidence>
<feature type="domain" description="Response regulatory" evidence="24">
    <location>
        <begin position="651"/>
        <end position="768"/>
    </location>
</feature>
<keyword evidence="12" id="KW-0067">ATP-binding</keyword>
<evidence type="ECO:0000256" key="11">
    <source>
        <dbReference type="ARBA" id="ARBA00022777"/>
    </source>
</evidence>
<dbReference type="InterPro" id="IPR001610">
    <property type="entry name" value="PAC"/>
</dbReference>
<keyword evidence="22" id="KW-0175">Coiled coil</keyword>
<keyword evidence="8" id="KW-0808">Transferase</keyword>
<protein>
    <recommendedName>
        <fullName evidence="19">Circadian input-output histidine kinase CikA</fullName>
        <ecNumber evidence="4">2.7.13.3</ecNumber>
    </recommendedName>
    <alternativeName>
        <fullName evidence="18">Sensory/regulatory protein RpfC</fullName>
    </alternativeName>
    <alternativeName>
        <fullName evidence="5">Stage 0 sporulation protein A homolog</fullName>
    </alternativeName>
</protein>
<dbReference type="InterPro" id="IPR013656">
    <property type="entry name" value="PAS_4"/>
</dbReference>
<dbReference type="CDD" id="cd00082">
    <property type="entry name" value="HisKA"/>
    <property type="match status" value="1"/>
</dbReference>
<feature type="domain" description="Histidine kinase" evidence="23">
    <location>
        <begin position="395"/>
        <end position="616"/>
    </location>
</feature>
<dbReference type="RefSeq" id="WP_069979878.1">
    <property type="nucleotide sequence ID" value="NZ_CP017269.1"/>
</dbReference>
<dbReference type="STRING" id="1424294.Gferi_20665"/>
<keyword evidence="14" id="KW-0902">Two-component regulatory system</keyword>
<keyword evidence="9" id="KW-0812">Transmembrane</keyword>
<dbReference type="Gene3D" id="3.30.565.10">
    <property type="entry name" value="Histidine kinase-like ATPase, C-terminal domain"/>
    <property type="match status" value="1"/>
</dbReference>
<evidence type="ECO:0000256" key="20">
    <source>
        <dbReference type="PROSITE-ProRule" id="PRU00110"/>
    </source>
</evidence>
<dbReference type="CDD" id="cd00130">
    <property type="entry name" value="PAS"/>
    <property type="match status" value="3"/>
</dbReference>
<reference evidence="28 29" key="1">
    <citation type="submission" date="2016-09" db="EMBL/GenBank/DDBJ databases">
        <title>Genomic analysis reveals versatility of anaerobic energy metabolism of Geosporobacter ferrireducens IRF9 of phylum Firmicutes.</title>
        <authorList>
            <person name="Kim S.-J."/>
        </authorList>
    </citation>
    <scope>NUCLEOTIDE SEQUENCE [LARGE SCALE GENOMIC DNA]</scope>
    <source>
        <strain evidence="28 29">IRF9</strain>
    </source>
</reference>
<dbReference type="GO" id="GO:0005524">
    <property type="term" value="F:ATP binding"/>
    <property type="evidence" value="ECO:0007669"/>
    <property type="project" value="UniProtKB-KW"/>
</dbReference>
<dbReference type="Gene3D" id="3.30.450.20">
    <property type="entry name" value="PAS domain"/>
    <property type="match status" value="3"/>
</dbReference>
<keyword evidence="11" id="KW-0418">Kinase</keyword>
<evidence type="ECO:0000256" key="8">
    <source>
        <dbReference type="ARBA" id="ARBA00022679"/>
    </source>
</evidence>
<evidence type="ECO:0000259" key="27">
    <source>
        <dbReference type="PROSITE" id="PS50894"/>
    </source>
</evidence>
<dbReference type="SUPFAM" id="SSF52172">
    <property type="entry name" value="CheY-like"/>
    <property type="match status" value="1"/>
</dbReference>
<feature type="domain" description="PAS" evidence="25">
    <location>
        <begin position="131"/>
        <end position="201"/>
    </location>
</feature>
<dbReference type="FunFam" id="1.10.287.130:FF:000002">
    <property type="entry name" value="Two-component osmosensing histidine kinase"/>
    <property type="match status" value="1"/>
</dbReference>
<feature type="domain" description="PAC" evidence="26">
    <location>
        <begin position="322"/>
        <end position="377"/>
    </location>
</feature>
<dbReference type="SMART" id="SM00448">
    <property type="entry name" value="REC"/>
    <property type="match status" value="1"/>
</dbReference>
<dbReference type="InterPro" id="IPR001789">
    <property type="entry name" value="Sig_transdc_resp-reg_receiver"/>
</dbReference>
<dbReference type="InterPro" id="IPR003661">
    <property type="entry name" value="HisK_dim/P_dom"/>
</dbReference>
<dbReference type="CDD" id="cd17546">
    <property type="entry name" value="REC_hyHK_CKI1_RcsC-like"/>
    <property type="match status" value="1"/>
</dbReference>
<evidence type="ECO:0000256" key="3">
    <source>
        <dbReference type="ARBA" id="ARBA00006402"/>
    </source>
</evidence>
<keyword evidence="29" id="KW-1185">Reference proteome</keyword>
<dbReference type="Pfam" id="PF00072">
    <property type="entry name" value="Response_reg"/>
    <property type="match status" value="1"/>
</dbReference>
<dbReference type="InterPro" id="IPR036890">
    <property type="entry name" value="HATPase_C_sf"/>
</dbReference>
<dbReference type="CDD" id="cd16922">
    <property type="entry name" value="HATPase_EvgS-ArcB-TorS-like"/>
    <property type="match status" value="1"/>
</dbReference>
<comment type="function">
    <text evidence="16">May play the central regulatory role in sporulation. It may be an element of the effector pathway responsible for the activation of sporulation genes in response to nutritional stress. Spo0A may act in concert with spo0H (a sigma factor) to control the expression of some genes that are critical to the sporulation process.</text>
</comment>
<evidence type="ECO:0000256" key="4">
    <source>
        <dbReference type="ARBA" id="ARBA00012438"/>
    </source>
</evidence>
<dbReference type="OrthoDB" id="9790669at2"/>
<dbReference type="GO" id="GO:0000155">
    <property type="term" value="F:phosphorelay sensor kinase activity"/>
    <property type="evidence" value="ECO:0007669"/>
    <property type="project" value="InterPro"/>
</dbReference>
<evidence type="ECO:0000256" key="13">
    <source>
        <dbReference type="ARBA" id="ARBA00022989"/>
    </source>
</evidence>
<gene>
    <name evidence="28" type="ORF">Gferi_20665</name>
</gene>
<dbReference type="GO" id="GO:0005886">
    <property type="term" value="C:plasma membrane"/>
    <property type="evidence" value="ECO:0007669"/>
    <property type="project" value="UniProtKB-SubCell"/>
</dbReference>
<dbReference type="Pfam" id="PF13426">
    <property type="entry name" value="PAS_9"/>
    <property type="match status" value="1"/>
</dbReference>
<dbReference type="SMART" id="SM00086">
    <property type="entry name" value="PAC"/>
    <property type="match status" value="3"/>
</dbReference>
<evidence type="ECO:0000256" key="10">
    <source>
        <dbReference type="ARBA" id="ARBA00022741"/>
    </source>
</evidence>
<keyword evidence="15" id="KW-0472">Membrane</keyword>
<evidence type="ECO:0000256" key="16">
    <source>
        <dbReference type="ARBA" id="ARBA00024867"/>
    </source>
</evidence>
<evidence type="ECO:0000256" key="19">
    <source>
        <dbReference type="ARBA" id="ARBA00074306"/>
    </source>
</evidence>
<dbReference type="Gene3D" id="1.20.120.160">
    <property type="entry name" value="HPT domain"/>
    <property type="match status" value="1"/>
</dbReference>
<feature type="coiled-coil region" evidence="22">
    <location>
        <begin position="361"/>
        <end position="388"/>
    </location>
</feature>
<feature type="modified residue" description="4-aspartylphosphate" evidence="21">
    <location>
        <position position="700"/>
    </location>
</feature>
<dbReference type="Gene3D" id="1.10.287.130">
    <property type="match status" value="1"/>
</dbReference>
<dbReference type="InterPro" id="IPR000014">
    <property type="entry name" value="PAS"/>
</dbReference>
<evidence type="ECO:0000256" key="7">
    <source>
        <dbReference type="ARBA" id="ARBA00022553"/>
    </source>
</evidence>
<dbReference type="InterPro" id="IPR013655">
    <property type="entry name" value="PAS_fold_3"/>
</dbReference>
<dbReference type="Pfam" id="PF08447">
    <property type="entry name" value="PAS_3"/>
    <property type="match status" value="1"/>
</dbReference>
<dbReference type="InterPro" id="IPR005467">
    <property type="entry name" value="His_kinase_dom"/>
</dbReference>
<dbReference type="AlphaFoldDB" id="A0A1D8GLF2"/>
<proteinExistence type="inferred from homology"/>
<name>A0A1D8GLF2_9FIRM</name>